<evidence type="ECO:0000313" key="2">
    <source>
        <dbReference type="EMBL" id="CAI9944730.1"/>
    </source>
</evidence>
<comment type="caution">
    <text evidence="2">The sequence shown here is derived from an EMBL/GenBank/DDBJ whole genome shotgun (WGS) entry which is preliminary data.</text>
</comment>
<dbReference type="Proteomes" id="UP001642409">
    <property type="component" value="Unassembled WGS sequence"/>
</dbReference>
<protein>
    <recommendedName>
        <fullName evidence="1">FERM central domain-containing protein</fullName>
    </recommendedName>
</protein>
<dbReference type="InterPro" id="IPR014352">
    <property type="entry name" value="FERM/acyl-CoA-bd_prot_sf"/>
</dbReference>
<reference evidence="3 4" key="2">
    <citation type="submission" date="2024-07" db="EMBL/GenBank/DDBJ databases">
        <authorList>
            <person name="Akdeniz Z."/>
        </authorList>
    </citation>
    <scope>NUCLEOTIDE SEQUENCE [LARGE SCALE GENOMIC DNA]</scope>
</reference>
<accession>A0AA86PR03</accession>
<dbReference type="Gene3D" id="1.20.80.10">
    <property type="match status" value="1"/>
</dbReference>
<keyword evidence="4" id="KW-1185">Reference proteome</keyword>
<dbReference type="SUPFAM" id="SSF47031">
    <property type="entry name" value="Second domain of FERM"/>
    <property type="match status" value="1"/>
</dbReference>
<feature type="domain" description="FERM central" evidence="1">
    <location>
        <begin position="87"/>
        <end position="198"/>
    </location>
</feature>
<evidence type="ECO:0000313" key="3">
    <source>
        <dbReference type="EMBL" id="CAL6061146.1"/>
    </source>
</evidence>
<reference evidence="2" key="1">
    <citation type="submission" date="2023-06" db="EMBL/GenBank/DDBJ databases">
        <authorList>
            <person name="Kurt Z."/>
        </authorList>
    </citation>
    <scope>NUCLEOTIDE SEQUENCE</scope>
</reference>
<dbReference type="EMBL" id="CAXDID020000233">
    <property type="protein sequence ID" value="CAL6061146.1"/>
    <property type="molecule type" value="Genomic_DNA"/>
</dbReference>
<evidence type="ECO:0000259" key="1">
    <source>
        <dbReference type="Pfam" id="PF00373"/>
    </source>
</evidence>
<evidence type="ECO:0000313" key="4">
    <source>
        <dbReference type="Proteomes" id="UP001642409"/>
    </source>
</evidence>
<dbReference type="AlphaFoldDB" id="A0AA86PR03"/>
<dbReference type="InterPro" id="IPR035963">
    <property type="entry name" value="FERM_2"/>
</dbReference>
<organism evidence="2">
    <name type="scientific">Hexamita inflata</name>
    <dbReference type="NCBI Taxonomy" id="28002"/>
    <lineage>
        <taxon>Eukaryota</taxon>
        <taxon>Metamonada</taxon>
        <taxon>Diplomonadida</taxon>
        <taxon>Hexamitidae</taxon>
        <taxon>Hexamitinae</taxon>
        <taxon>Hexamita</taxon>
    </lineage>
</organism>
<dbReference type="Pfam" id="PF00373">
    <property type="entry name" value="FERM_M"/>
    <property type="match status" value="1"/>
</dbReference>
<sequence>MHIKIFLVGSFMGVKVTETTTIRELVEIILTKYQAPIEYAKMCTIAAKKGNEYALTLQHNELVINYESYMLFFRIINFFTKEQDIELVHPMYLQLTQLQMHKLIIDNLWLIDQITAYSLAAFQCGIEFGPYSNQQIGFIDNTIKSIISSQFIDKKKHIQQNIIDKWKEYTERGLVENKQKAILNYLQTAAEWIPQFGTYVINCRLLNQDYQVIGIDCFLCVSSNKCMIINQLRQFIINSDWQVVDFQISATDPKRFSIKINKQTFEFQCEQIVGFSKIIEWQRQCTYDTILQIQE</sequence>
<name>A0AA86PR03_9EUKA</name>
<dbReference type="CDD" id="cd14473">
    <property type="entry name" value="FERM_B-lobe"/>
    <property type="match status" value="1"/>
</dbReference>
<proteinExistence type="predicted"/>
<gene>
    <name evidence="2" type="ORF">HINF_LOCUS32375</name>
    <name evidence="3" type="ORF">HINF_LOCUS49568</name>
</gene>
<dbReference type="InterPro" id="IPR019748">
    <property type="entry name" value="FERM_central"/>
</dbReference>
<dbReference type="EMBL" id="CATOUU010000730">
    <property type="protein sequence ID" value="CAI9944730.1"/>
    <property type="molecule type" value="Genomic_DNA"/>
</dbReference>